<name>A0A2M6WPE6_9BACT</name>
<feature type="transmembrane region" description="Helical" evidence="1">
    <location>
        <begin position="45"/>
        <end position="68"/>
    </location>
</feature>
<comment type="caution">
    <text evidence="2">The sequence shown here is derived from an EMBL/GenBank/DDBJ whole genome shotgun (WGS) entry which is preliminary data.</text>
</comment>
<keyword evidence="1" id="KW-1133">Transmembrane helix</keyword>
<keyword evidence="1" id="KW-0812">Transmembrane</keyword>
<protein>
    <submittedName>
        <fullName evidence="2">Acid phosphatase</fullName>
    </submittedName>
</protein>
<dbReference type="Proteomes" id="UP000228900">
    <property type="component" value="Unassembled WGS sequence"/>
</dbReference>
<dbReference type="AlphaFoldDB" id="A0A2M6WPE6"/>
<organism evidence="2 3">
    <name type="scientific">Candidatus Falkowbacteria bacterium CG10_big_fil_rev_8_21_14_0_10_39_9</name>
    <dbReference type="NCBI Taxonomy" id="1974566"/>
    <lineage>
        <taxon>Bacteria</taxon>
        <taxon>Candidatus Falkowiibacteriota</taxon>
    </lineage>
</organism>
<reference evidence="3" key="1">
    <citation type="submission" date="2017-09" db="EMBL/GenBank/DDBJ databases">
        <title>Depth-based differentiation of microbial function through sediment-hosted aquifers and enrichment of novel symbionts in the deep terrestrial subsurface.</title>
        <authorList>
            <person name="Probst A.J."/>
            <person name="Ladd B."/>
            <person name="Jarett J.K."/>
            <person name="Geller-Mcgrath D.E."/>
            <person name="Sieber C.M.K."/>
            <person name="Emerson J.B."/>
            <person name="Anantharaman K."/>
            <person name="Thomas B.C."/>
            <person name="Malmstrom R."/>
            <person name="Stieglmeier M."/>
            <person name="Klingl A."/>
            <person name="Woyke T."/>
            <person name="Ryan C.M."/>
            <person name="Banfield J.F."/>
        </authorList>
    </citation>
    <scope>NUCLEOTIDE SEQUENCE [LARGE SCALE GENOMIC DNA]</scope>
</reference>
<dbReference type="PANTHER" id="PTHR31446">
    <property type="entry name" value="ACID PHOSPHATASE/VANADIUM-DEPENDENT HALOPEROXIDASE-RELATED PROTEIN"/>
    <property type="match status" value="1"/>
</dbReference>
<feature type="transmembrane region" description="Helical" evidence="1">
    <location>
        <begin position="74"/>
        <end position="94"/>
    </location>
</feature>
<evidence type="ECO:0000256" key="1">
    <source>
        <dbReference type="SAM" id="Phobius"/>
    </source>
</evidence>
<dbReference type="EMBL" id="PFAQ01000041">
    <property type="protein sequence ID" value="PIT94616.1"/>
    <property type="molecule type" value="Genomic_DNA"/>
</dbReference>
<gene>
    <name evidence="2" type="ORF">COT98_02645</name>
</gene>
<feature type="transmembrane region" description="Helical" evidence="1">
    <location>
        <begin position="138"/>
        <end position="156"/>
    </location>
</feature>
<dbReference type="PANTHER" id="PTHR31446:SF29">
    <property type="entry name" value="ACID PHOSPHATASE_VANADIUM-DEPENDENT HALOPEROXIDASE-RELATED PROTEIN"/>
    <property type="match status" value="1"/>
</dbReference>
<evidence type="ECO:0000313" key="3">
    <source>
        <dbReference type="Proteomes" id="UP000228900"/>
    </source>
</evidence>
<keyword evidence="1" id="KW-0472">Membrane</keyword>
<feature type="transmembrane region" description="Helical" evidence="1">
    <location>
        <begin position="12"/>
        <end position="33"/>
    </location>
</feature>
<proteinExistence type="predicted"/>
<accession>A0A2M6WPE6</accession>
<dbReference type="Pfam" id="PF02681">
    <property type="entry name" value="DUF212"/>
    <property type="match status" value="1"/>
</dbReference>
<sequence length="157" mass="17512">MTLIIIKNFIAHHLVLLIPFVAAAVAQVIKISIKQKNQKLRLRDFFIFTYAGMPSGHSALMVSLATITALTQGLYSPLFALSFVLTIVIINDALRLRNYLSQHGEVLNILVKDLRNDNVLDQKYPHLLEKIGHTKKEVLAGSALGVIVSLLAYVLFY</sequence>
<evidence type="ECO:0000313" key="2">
    <source>
        <dbReference type="EMBL" id="PIT94616.1"/>
    </source>
</evidence>
<dbReference type="InterPro" id="IPR003832">
    <property type="entry name" value="DUF212"/>
</dbReference>